<feature type="domain" description="Gfo/Idh/MocA-like oxidoreductase N-terminal" evidence="1">
    <location>
        <begin position="47"/>
        <end position="169"/>
    </location>
</feature>
<evidence type="ECO:0000313" key="4">
    <source>
        <dbReference type="Proteomes" id="UP000536179"/>
    </source>
</evidence>
<dbReference type="PROSITE" id="PS51318">
    <property type="entry name" value="TAT"/>
    <property type="match status" value="1"/>
</dbReference>
<dbReference type="Proteomes" id="UP000536179">
    <property type="component" value="Unassembled WGS sequence"/>
</dbReference>
<dbReference type="SUPFAM" id="SSF51735">
    <property type="entry name" value="NAD(P)-binding Rossmann-fold domains"/>
    <property type="match status" value="1"/>
</dbReference>
<dbReference type="PANTHER" id="PTHR43818">
    <property type="entry name" value="BCDNA.GH03377"/>
    <property type="match status" value="1"/>
</dbReference>
<dbReference type="Pfam" id="PF01408">
    <property type="entry name" value="GFO_IDH_MocA"/>
    <property type="match status" value="1"/>
</dbReference>
<comment type="caution">
    <text evidence="3">The sequence shown here is derived from an EMBL/GenBank/DDBJ whole genome shotgun (WGS) entry which is preliminary data.</text>
</comment>
<gene>
    <name evidence="3" type="ORF">FHS27_006234</name>
</gene>
<dbReference type="InterPro" id="IPR036291">
    <property type="entry name" value="NAD(P)-bd_dom_sf"/>
</dbReference>
<dbReference type="InterPro" id="IPR043906">
    <property type="entry name" value="Gfo/Idh/MocA_OxRdtase_bact_C"/>
</dbReference>
<dbReference type="EMBL" id="JACHXU010000036">
    <property type="protein sequence ID" value="MBB3210387.1"/>
    <property type="molecule type" value="Genomic_DNA"/>
</dbReference>
<dbReference type="Gene3D" id="3.40.50.720">
    <property type="entry name" value="NAD(P)-binding Rossmann-like Domain"/>
    <property type="match status" value="1"/>
</dbReference>
<reference evidence="3 4" key="1">
    <citation type="submission" date="2020-08" db="EMBL/GenBank/DDBJ databases">
        <title>Genomic Encyclopedia of Type Strains, Phase III (KMG-III): the genomes of soil and plant-associated and newly described type strains.</title>
        <authorList>
            <person name="Whitman W."/>
        </authorList>
    </citation>
    <scope>NUCLEOTIDE SEQUENCE [LARGE SCALE GENOMIC DNA]</scope>
    <source>
        <strain evidence="3 4">CECT 8075</strain>
    </source>
</reference>
<evidence type="ECO:0000259" key="2">
    <source>
        <dbReference type="Pfam" id="PF19051"/>
    </source>
</evidence>
<dbReference type="GO" id="GO:0000166">
    <property type="term" value="F:nucleotide binding"/>
    <property type="evidence" value="ECO:0007669"/>
    <property type="project" value="InterPro"/>
</dbReference>
<organism evidence="3 4">
    <name type="scientific">Aporhodopirellula rubra</name>
    <dbReference type="NCBI Taxonomy" id="980271"/>
    <lineage>
        <taxon>Bacteria</taxon>
        <taxon>Pseudomonadati</taxon>
        <taxon>Planctomycetota</taxon>
        <taxon>Planctomycetia</taxon>
        <taxon>Pirellulales</taxon>
        <taxon>Pirellulaceae</taxon>
        <taxon>Aporhodopirellula</taxon>
    </lineage>
</organism>
<evidence type="ECO:0000313" key="3">
    <source>
        <dbReference type="EMBL" id="MBB3210387.1"/>
    </source>
</evidence>
<dbReference type="PANTHER" id="PTHR43818:SF3">
    <property type="entry name" value="OXIDOREDUCTASE-RELATED"/>
    <property type="match status" value="1"/>
</dbReference>
<dbReference type="AlphaFoldDB" id="A0A7W5E5W7"/>
<dbReference type="Pfam" id="PF19051">
    <property type="entry name" value="GFO_IDH_MocA_C2"/>
    <property type="match status" value="1"/>
</dbReference>
<dbReference type="InterPro" id="IPR000683">
    <property type="entry name" value="Gfo/Idh/MocA-like_OxRdtase_N"/>
</dbReference>
<protein>
    <recommendedName>
        <fullName evidence="5">Inositol 2-dehydrogenase</fullName>
    </recommendedName>
</protein>
<evidence type="ECO:0008006" key="5">
    <source>
        <dbReference type="Google" id="ProtNLM"/>
    </source>
</evidence>
<name>A0A7W5E5W7_9BACT</name>
<evidence type="ECO:0000259" key="1">
    <source>
        <dbReference type="Pfam" id="PF01408"/>
    </source>
</evidence>
<feature type="domain" description="Gfo/Idh/MocA-like oxidoreductase bacterial type C-terminal" evidence="2">
    <location>
        <begin position="356"/>
        <end position="470"/>
    </location>
</feature>
<keyword evidence="4" id="KW-1185">Reference proteome</keyword>
<accession>A0A7W5E5W7</accession>
<sequence length="476" mass="53146">MNYHLSTRRIFLANSVAAGAGATVLSAYLTGARADEKPKRPPSQRLNLACIGVGGRAPRVIDSLCKDGFAEPVAFVDVDFEARPNTAGVLATWPKAKRFNDFRIMLDKMHRDIDAVVVVTPDHTHFTAAIAAMALRKPVYVEKPLTRTFEESEILMRAEKKFGVVTQMGNQGHTGEGFDTFCAMVDQGLCDNVTRMEAWKTPSLWFMDKTKRPGLPLKESELPKSLSSWDLWCGPRKLLPFNTLYHPFNWRGFYEYGMGMLGDWGAHIIDYPHDKLQMGLPTKISALRMDDHNQIYFPLSSHLSMHFPARGENRPAIDMVWKDGADCRPEIPARFFTTGDNGQLLKPRAKGAGSLLYGEDDEFAILRGNHGDAPYLIGNSSQSEFEERLKKEPLPRGGKDHFTSFVSACMGEGKTNSPFSVGAKLTQVMALGTIAQYLNTELTFAPESKQFVGNDEANVLLSPPARKEWEEFYRLA</sequence>
<dbReference type="RefSeq" id="WP_184309658.1">
    <property type="nucleotide sequence ID" value="NZ_JACHXU010000036.1"/>
</dbReference>
<proteinExistence type="predicted"/>
<dbReference type="SUPFAM" id="SSF55347">
    <property type="entry name" value="Glyceraldehyde-3-phosphate dehydrogenase-like, C-terminal domain"/>
    <property type="match status" value="1"/>
</dbReference>
<dbReference type="InterPro" id="IPR050463">
    <property type="entry name" value="Gfo/Idh/MocA_oxidrdct_glycsds"/>
</dbReference>
<dbReference type="InterPro" id="IPR006311">
    <property type="entry name" value="TAT_signal"/>
</dbReference>